<dbReference type="EMBL" id="JBCEZU010000145">
    <property type="protein sequence ID" value="KAK9524608.1"/>
    <property type="molecule type" value="Genomic_DNA"/>
</dbReference>
<evidence type="ECO:0000313" key="2">
    <source>
        <dbReference type="Proteomes" id="UP001488805"/>
    </source>
</evidence>
<gene>
    <name evidence="1" type="ORF">VZT92_016986</name>
</gene>
<evidence type="ECO:0000313" key="1">
    <source>
        <dbReference type="EMBL" id="KAK9524608.1"/>
    </source>
</evidence>
<organism evidence="1 2">
    <name type="scientific">Zoarces viviparus</name>
    <name type="common">Viviparous eelpout</name>
    <name type="synonym">Blennius viviparus</name>
    <dbReference type="NCBI Taxonomy" id="48416"/>
    <lineage>
        <taxon>Eukaryota</taxon>
        <taxon>Metazoa</taxon>
        <taxon>Chordata</taxon>
        <taxon>Craniata</taxon>
        <taxon>Vertebrata</taxon>
        <taxon>Euteleostomi</taxon>
        <taxon>Actinopterygii</taxon>
        <taxon>Neopterygii</taxon>
        <taxon>Teleostei</taxon>
        <taxon>Neoteleostei</taxon>
        <taxon>Acanthomorphata</taxon>
        <taxon>Eupercaria</taxon>
        <taxon>Perciformes</taxon>
        <taxon>Cottioidei</taxon>
        <taxon>Zoarcales</taxon>
        <taxon>Zoarcidae</taxon>
        <taxon>Zoarcinae</taxon>
        <taxon>Zoarces</taxon>
    </lineage>
</organism>
<keyword evidence="2" id="KW-1185">Reference proteome</keyword>
<dbReference type="AlphaFoldDB" id="A0AAW1EQ82"/>
<sequence>MWSFTLIKLDGLTRFTGYRFDVDLFGVVNSRPLGPLQVMQCEVISCLDRVLPVRSCWFGDAVQLVSVGNSRDALNCCRVLLGLLPAASGVYDSGQTLDSSVVSCCRKFPKGSRNTSEDMFTYS</sequence>
<reference evidence="1 2" key="1">
    <citation type="journal article" date="2024" name="Genome Biol. Evol.">
        <title>Chromosome-level genome assembly of the viviparous eelpout Zoarces viviparus.</title>
        <authorList>
            <person name="Fuhrmann N."/>
            <person name="Brasseur M.V."/>
            <person name="Bakowski C.E."/>
            <person name="Podsiadlowski L."/>
            <person name="Prost S."/>
            <person name="Krehenwinkel H."/>
            <person name="Mayer C."/>
        </authorList>
    </citation>
    <scope>NUCLEOTIDE SEQUENCE [LARGE SCALE GENOMIC DNA]</scope>
    <source>
        <strain evidence="1">NO-MEL_2022_Ind0_liver</strain>
    </source>
</reference>
<name>A0AAW1EQ82_ZOAVI</name>
<dbReference type="Proteomes" id="UP001488805">
    <property type="component" value="Unassembled WGS sequence"/>
</dbReference>
<protein>
    <submittedName>
        <fullName evidence="1">Uncharacterized protein</fullName>
    </submittedName>
</protein>
<accession>A0AAW1EQ82</accession>
<proteinExistence type="predicted"/>
<comment type="caution">
    <text evidence="1">The sequence shown here is derived from an EMBL/GenBank/DDBJ whole genome shotgun (WGS) entry which is preliminary data.</text>
</comment>